<dbReference type="Gramene" id="KQL16941">
    <property type="protein sequence ID" value="KQL16941"/>
    <property type="gene ID" value="SETIT_024285mg"/>
</dbReference>
<dbReference type="EMBL" id="AGNK02002091">
    <property type="status" value="NOT_ANNOTATED_CDS"/>
    <property type="molecule type" value="Genomic_DNA"/>
</dbReference>
<proteinExistence type="predicted"/>
<dbReference type="Proteomes" id="UP000004995">
    <property type="component" value="Unassembled WGS sequence"/>
</dbReference>
<keyword evidence="2" id="KW-1185">Reference proteome</keyword>
<protein>
    <submittedName>
        <fullName evidence="1">Uncharacterized protein</fullName>
    </submittedName>
</protein>
<dbReference type="InParanoid" id="K3ZCL0"/>
<reference evidence="2" key="1">
    <citation type="journal article" date="2012" name="Nat. Biotechnol.">
        <title>Reference genome sequence of the model plant Setaria.</title>
        <authorList>
            <person name="Bennetzen J.L."/>
            <person name="Schmutz J."/>
            <person name="Wang H."/>
            <person name="Percifield R."/>
            <person name="Hawkins J."/>
            <person name="Pontaroli A.C."/>
            <person name="Estep M."/>
            <person name="Feng L."/>
            <person name="Vaughn J.N."/>
            <person name="Grimwood J."/>
            <person name="Jenkins J."/>
            <person name="Barry K."/>
            <person name="Lindquist E."/>
            <person name="Hellsten U."/>
            <person name="Deshpande S."/>
            <person name="Wang X."/>
            <person name="Wu X."/>
            <person name="Mitros T."/>
            <person name="Triplett J."/>
            <person name="Yang X."/>
            <person name="Ye C.Y."/>
            <person name="Mauro-Herrera M."/>
            <person name="Wang L."/>
            <person name="Li P."/>
            <person name="Sharma M."/>
            <person name="Sharma R."/>
            <person name="Ronald P.C."/>
            <person name="Panaud O."/>
            <person name="Kellogg E.A."/>
            <person name="Brutnell T.P."/>
            <person name="Doust A.N."/>
            <person name="Tuskan G.A."/>
            <person name="Rokhsar D."/>
            <person name="Devos K.M."/>
        </authorList>
    </citation>
    <scope>NUCLEOTIDE SEQUENCE [LARGE SCALE GENOMIC DNA]</scope>
    <source>
        <strain evidence="2">cv. Yugu1</strain>
    </source>
</reference>
<name>K3ZCL0_SETIT</name>
<dbReference type="AlphaFoldDB" id="K3ZCL0"/>
<reference evidence="1" key="2">
    <citation type="submission" date="2018-08" db="UniProtKB">
        <authorList>
            <consortium name="EnsemblPlants"/>
        </authorList>
    </citation>
    <scope>IDENTIFICATION</scope>
    <source>
        <strain evidence="1">Yugu1</strain>
    </source>
</reference>
<evidence type="ECO:0000313" key="1">
    <source>
        <dbReference type="EnsemblPlants" id="KQL16941"/>
    </source>
</evidence>
<accession>K3ZCL0</accession>
<evidence type="ECO:0000313" key="2">
    <source>
        <dbReference type="Proteomes" id="UP000004995"/>
    </source>
</evidence>
<dbReference type="EnsemblPlants" id="KQL16941">
    <property type="protein sequence ID" value="KQL16941"/>
    <property type="gene ID" value="SETIT_024285mg"/>
</dbReference>
<sequence>MQTPGTALYGYYVCEFLRNNRRYRTNPKDMLRIDVHDEALENRQIDSICRDMARYIQREICHENGAFFDKNGLLMEHSFM</sequence>
<dbReference type="HOGENOM" id="CLU_010199_4_3_1"/>
<organism evidence="1 2">
    <name type="scientific">Setaria italica</name>
    <name type="common">Foxtail millet</name>
    <name type="synonym">Panicum italicum</name>
    <dbReference type="NCBI Taxonomy" id="4555"/>
    <lineage>
        <taxon>Eukaryota</taxon>
        <taxon>Viridiplantae</taxon>
        <taxon>Streptophyta</taxon>
        <taxon>Embryophyta</taxon>
        <taxon>Tracheophyta</taxon>
        <taxon>Spermatophyta</taxon>
        <taxon>Magnoliopsida</taxon>
        <taxon>Liliopsida</taxon>
        <taxon>Poales</taxon>
        <taxon>Poaceae</taxon>
        <taxon>PACMAD clade</taxon>
        <taxon>Panicoideae</taxon>
        <taxon>Panicodae</taxon>
        <taxon>Paniceae</taxon>
        <taxon>Cenchrinae</taxon>
        <taxon>Setaria</taxon>
    </lineage>
</organism>